<dbReference type="InterPro" id="IPR045336">
    <property type="entry name" value="MmgE_PrpD_N"/>
</dbReference>
<dbReference type="STRING" id="1907666.DSM25559_3961"/>
<dbReference type="Gene3D" id="3.30.1330.120">
    <property type="entry name" value="2-methylcitrate dehydratase PrpD"/>
    <property type="match status" value="1"/>
</dbReference>
<dbReference type="Pfam" id="PF19305">
    <property type="entry name" value="MmgE_PrpD_C"/>
    <property type="match status" value="1"/>
</dbReference>
<evidence type="ECO:0000313" key="5">
    <source>
        <dbReference type="Proteomes" id="UP000187891"/>
    </source>
</evidence>
<protein>
    <submittedName>
        <fullName evidence="4">2-methylcitrate dehydratase</fullName>
    </submittedName>
</protein>
<dbReference type="PANTHER" id="PTHR16943">
    <property type="entry name" value="2-METHYLCITRATE DEHYDRATASE-RELATED"/>
    <property type="match status" value="1"/>
</dbReference>
<dbReference type="Proteomes" id="UP000187891">
    <property type="component" value="Unassembled WGS sequence"/>
</dbReference>
<dbReference type="InterPro" id="IPR042183">
    <property type="entry name" value="MmgE/PrpD_sf_1"/>
</dbReference>
<evidence type="ECO:0000259" key="3">
    <source>
        <dbReference type="Pfam" id="PF19305"/>
    </source>
</evidence>
<dbReference type="InterPro" id="IPR045337">
    <property type="entry name" value="MmgE_PrpD_C"/>
</dbReference>
<evidence type="ECO:0000313" key="4">
    <source>
        <dbReference type="EMBL" id="SCX32623.1"/>
    </source>
</evidence>
<dbReference type="InterPro" id="IPR036148">
    <property type="entry name" value="MmgE/PrpD_sf"/>
</dbReference>
<name>A0A1R3TYX4_9HYPH</name>
<feature type="domain" description="MmgE/PrpD C-terminal" evidence="3">
    <location>
        <begin position="267"/>
        <end position="420"/>
    </location>
</feature>
<dbReference type="Pfam" id="PF03972">
    <property type="entry name" value="MmgE_PrpD_N"/>
    <property type="match status" value="1"/>
</dbReference>
<dbReference type="AlphaFoldDB" id="A0A1R3TYX4"/>
<feature type="domain" description="MmgE/PrpD N-terminal" evidence="2">
    <location>
        <begin position="15"/>
        <end position="241"/>
    </location>
</feature>
<accession>A0A1R3TYX4</accession>
<sequence length="466" mass="49297">MATVLEKIATHVVSRKQFSEGSTTRAQQAVVDTIGCMIAGATDHAPRSVAAAFSKDIGSNGASALITVGRASPSIAALVNGTAAHCLDFDDNFHPARAHASAVLVPALLATASADSSVSGQQFLRAYLAGLEAQAAVGFGVNPSHYNRGWHGTSTVGCIGTAAGVAVLLGLDDARVAQAMSIAVSLASGPKGQFGTSVKPLHAGIAARNAVEAACLAQAGMTGRLDILERPQGFLDLFGGADATGWDGLSLDETHIIETRGLVTKLHPCCASTHRAIDAALDLQKEHGFSLDDLHRIETKVGRSAVDNLAYPDPADEMQARFSMQYCLAAALAQGRLSLADFRTDAIFRPDIRRHMPKITMSAYSAEEERGVERIAHQVTITLGDGRTLWKERLNAKGSSANPITEAERQSKFADCLAWVRLPDEGRYAALSRLEQARSVESLNHLMSLAATSDDDTKNVILHPED</sequence>
<comment type="similarity">
    <text evidence="1">Belongs to the PrpD family.</text>
</comment>
<gene>
    <name evidence="4" type="ORF">DSM25559_3961</name>
</gene>
<dbReference type="SUPFAM" id="SSF103378">
    <property type="entry name" value="2-methylcitrate dehydratase PrpD"/>
    <property type="match status" value="1"/>
</dbReference>
<dbReference type="InterPro" id="IPR005656">
    <property type="entry name" value="MmgE_PrpD"/>
</dbReference>
<evidence type="ECO:0000256" key="1">
    <source>
        <dbReference type="ARBA" id="ARBA00006174"/>
    </source>
</evidence>
<dbReference type="InterPro" id="IPR042188">
    <property type="entry name" value="MmgE/PrpD_sf_2"/>
</dbReference>
<dbReference type="EMBL" id="FMUE01000011">
    <property type="protein sequence ID" value="SCX32623.1"/>
    <property type="molecule type" value="Genomic_DNA"/>
</dbReference>
<dbReference type="GO" id="GO:0016829">
    <property type="term" value="F:lyase activity"/>
    <property type="evidence" value="ECO:0007669"/>
    <property type="project" value="InterPro"/>
</dbReference>
<dbReference type="PANTHER" id="PTHR16943:SF8">
    <property type="entry name" value="2-METHYLCITRATE DEHYDRATASE"/>
    <property type="match status" value="1"/>
</dbReference>
<organism evidence="4 5">
    <name type="scientific">Agrobacterium rosae</name>
    <dbReference type="NCBI Taxonomy" id="1972867"/>
    <lineage>
        <taxon>Bacteria</taxon>
        <taxon>Pseudomonadati</taxon>
        <taxon>Pseudomonadota</taxon>
        <taxon>Alphaproteobacteria</taxon>
        <taxon>Hyphomicrobiales</taxon>
        <taxon>Rhizobiaceae</taxon>
        <taxon>Rhizobium/Agrobacterium group</taxon>
        <taxon>Agrobacterium</taxon>
    </lineage>
</organism>
<proteinExistence type="inferred from homology"/>
<dbReference type="Gene3D" id="1.10.4100.10">
    <property type="entry name" value="2-methylcitrate dehydratase PrpD"/>
    <property type="match status" value="1"/>
</dbReference>
<dbReference type="RefSeq" id="WP_083731528.1">
    <property type="nucleotide sequence ID" value="NZ_FMUE01000011.1"/>
</dbReference>
<reference evidence="5" key="1">
    <citation type="submission" date="2016-10" db="EMBL/GenBank/DDBJ databases">
        <authorList>
            <person name="Wibberg D."/>
        </authorList>
    </citation>
    <scope>NUCLEOTIDE SEQUENCE [LARGE SCALE GENOMIC DNA]</scope>
</reference>
<evidence type="ECO:0000259" key="2">
    <source>
        <dbReference type="Pfam" id="PF03972"/>
    </source>
</evidence>